<proteinExistence type="predicted"/>
<dbReference type="eggNOG" id="COG0702">
    <property type="taxonomic scope" value="Bacteria"/>
</dbReference>
<dbReference type="PATRIC" id="fig|1045004.4.peg.935"/>
<evidence type="ECO:0000259" key="1">
    <source>
        <dbReference type="Pfam" id="PF13460"/>
    </source>
</evidence>
<dbReference type="STRING" id="336988.NT96_05550"/>
<reference evidence="2 3" key="1">
    <citation type="journal article" date="2012" name="PLoS ONE">
        <title>Functional divergence in the genus oenococcus as predicted by genome sequencing of the newly-described species, Oenococcus kitaharae.</title>
        <authorList>
            <person name="Borneman A.R."/>
            <person name="McCarthy J.M."/>
            <person name="Chambers P.J."/>
            <person name="Bartowsky E.J."/>
        </authorList>
    </citation>
    <scope>NUCLEOTIDE SEQUENCE [LARGE SCALE GENOMIC DNA]</scope>
    <source>
        <strain evidence="3">DSM17330</strain>
    </source>
</reference>
<dbReference type="Gene3D" id="3.40.50.720">
    <property type="entry name" value="NAD(P)-binding Rossmann-like Domain"/>
    <property type="match status" value="1"/>
</dbReference>
<dbReference type="EMBL" id="AFVZ01000001">
    <property type="protein sequence ID" value="EHN59039.1"/>
    <property type="molecule type" value="Genomic_DNA"/>
</dbReference>
<organism evidence="2 3">
    <name type="scientific">Oenococcus kitaharae DSM 17330</name>
    <dbReference type="NCBI Taxonomy" id="1045004"/>
    <lineage>
        <taxon>Bacteria</taxon>
        <taxon>Bacillati</taxon>
        <taxon>Bacillota</taxon>
        <taxon>Bacilli</taxon>
        <taxon>Lactobacillales</taxon>
        <taxon>Lactobacillaceae</taxon>
        <taxon>Oenococcus</taxon>
    </lineage>
</organism>
<dbReference type="Pfam" id="PF13460">
    <property type="entry name" value="NAD_binding_10"/>
    <property type="match status" value="1"/>
</dbReference>
<protein>
    <submittedName>
        <fullName evidence="2">Saccharopine dehydrogenase related protein</fullName>
    </submittedName>
</protein>
<evidence type="ECO:0000313" key="2">
    <source>
        <dbReference type="EMBL" id="EHN59039.1"/>
    </source>
</evidence>
<feature type="domain" description="NAD(P)-binding" evidence="1">
    <location>
        <begin position="6"/>
        <end position="190"/>
    </location>
</feature>
<keyword evidence="3" id="KW-1185">Reference proteome</keyword>
<name>G9WJJ4_9LACO</name>
<comment type="caution">
    <text evidence="2">The sequence shown here is derived from an EMBL/GenBank/DDBJ whole genome shotgun (WGS) entry which is preliminary data.</text>
</comment>
<dbReference type="PANTHER" id="PTHR15020:SF50">
    <property type="entry name" value="UPF0659 PROTEIN YMR090W"/>
    <property type="match status" value="1"/>
</dbReference>
<dbReference type="InterPro" id="IPR016040">
    <property type="entry name" value="NAD(P)-bd_dom"/>
</dbReference>
<dbReference type="HOGENOM" id="CLU_025711_6_0_9"/>
<gene>
    <name evidence="2" type="ORF">OKIT_0935</name>
</gene>
<dbReference type="InterPro" id="IPR036291">
    <property type="entry name" value="NAD(P)-bd_dom_sf"/>
</dbReference>
<accession>G9WJJ4</accession>
<dbReference type="SUPFAM" id="SSF51735">
    <property type="entry name" value="NAD(P)-binding Rossmann-fold domains"/>
    <property type="match status" value="1"/>
</dbReference>
<evidence type="ECO:0000313" key="3">
    <source>
        <dbReference type="Proteomes" id="UP000004959"/>
    </source>
</evidence>
<dbReference type="PANTHER" id="PTHR15020">
    <property type="entry name" value="FLAVIN REDUCTASE-RELATED"/>
    <property type="match status" value="1"/>
</dbReference>
<sequence>MLILAANGAIARLVEEKILSDAKYKDVQLTLFLRNKSRLSDLADNARVKLVEGDLSNASDVNAAAAGQDLVFIAFGATSNLQMTQNVVNGMQANQVKRVVEINDLGIYDEVPGKFGAWNKQIIGAGIQVGFQADALLEKSGLDYTTLRLPWLNNRDEVKYVLTEKGETFPGTSGSRKSIADVVLRIVADPSFGSKASLGIADPATAGLDKPVY</sequence>
<dbReference type="AlphaFoldDB" id="G9WJJ4"/>
<dbReference type="Proteomes" id="UP000004959">
    <property type="component" value="Chromosome"/>
</dbReference>